<evidence type="ECO:0000313" key="2">
    <source>
        <dbReference type="EMBL" id="OGK41504.1"/>
    </source>
</evidence>
<comment type="caution">
    <text evidence="2">The sequence shown here is derived from an EMBL/GenBank/DDBJ whole genome shotgun (WGS) entry which is preliminary data.</text>
</comment>
<dbReference type="Pfam" id="PF03476">
    <property type="entry name" value="MOSC_N"/>
    <property type="match status" value="1"/>
</dbReference>
<sequence>MTDLRRAVETEYAFKPAKISALNRFLLKGGQGEMVDSVRVTPRGFEHDREFMAVDETGMMLTQRKDPKLALIATHFVDVGNIVSMSVNGGSEVVFDVLHQGKTLQTTVHSSTGLRSVDQGDLAAEFASEVLGKKTRIVRLANDYQRIIKPEYASAIPLGVSNQVGFADGAAISIASEASLAQLNLWVQEDTPGYPPISFRNFRTNIEVDSFGGPFYEDQILVAQIGDSLRLHLPWLNARCVVTTRQKDGSNNPKISEFIETKQKNAMQPLFSLHNHRDMEYWPGKTGDLFGVNAQPAFLIDNPIISIGDKVNVIQVR</sequence>
<dbReference type="AlphaFoldDB" id="A0A1F7IDR4"/>
<dbReference type="Pfam" id="PF03473">
    <property type="entry name" value="MOSC"/>
    <property type="match status" value="1"/>
</dbReference>
<dbReference type="Proteomes" id="UP000177698">
    <property type="component" value="Unassembled WGS sequence"/>
</dbReference>
<dbReference type="EMBL" id="MGAG01000011">
    <property type="protein sequence ID" value="OGK41504.1"/>
    <property type="molecule type" value="Genomic_DNA"/>
</dbReference>
<reference evidence="2 3" key="1">
    <citation type="journal article" date="2016" name="Nat. Commun.">
        <title>Thousands of microbial genomes shed light on interconnected biogeochemical processes in an aquifer system.</title>
        <authorList>
            <person name="Anantharaman K."/>
            <person name="Brown C.T."/>
            <person name="Hug L.A."/>
            <person name="Sharon I."/>
            <person name="Castelle C.J."/>
            <person name="Probst A.J."/>
            <person name="Thomas B.C."/>
            <person name="Singh A."/>
            <person name="Wilkins M.J."/>
            <person name="Karaoz U."/>
            <person name="Brodie E.L."/>
            <person name="Williams K.H."/>
            <person name="Hubbard S.S."/>
            <person name="Banfield J.F."/>
        </authorList>
    </citation>
    <scope>NUCLEOTIDE SEQUENCE [LARGE SCALE GENOMIC DNA]</scope>
</reference>
<dbReference type="InterPro" id="IPR005303">
    <property type="entry name" value="MOCOS_middle"/>
</dbReference>
<organism evidence="2 3">
    <name type="scientific">Candidatus Roizmanbacteria bacterium RIFCSPLOWO2_01_FULL_37_12</name>
    <dbReference type="NCBI Taxonomy" id="1802056"/>
    <lineage>
        <taxon>Bacteria</taxon>
        <taxon>Candidatus Roizmaniibacteriota</taxon>
    </lineage>
</organism>
<dbReference type="SUPFAM" id="SSF141673">
    <property type="entry name" value="MOSC N-terminal domain-like"/>
    <property type="match status" value="1"/>
</dbReference>
<feature type="domain" description="MOSC" evidence="1">
    <location>
        <begin position="145"/>
        <end position="314"/>
    </location>
</feature>
<dbReference type="InterPro" id="IPR005302">
    <property type="entry name" value="MoCF_Sase_C"/>
</dbReference>
<protein>
    <recommendedName>
        <fullName evidence="1">MOSC domain-containing protein</fullName>
    </recommendedName>
</protein>
<dbReference type="GO" id="GO:0003824">
    <property type="term" value="F:catalytic activity"/>
    <property type="evidence" value="ECO:0007669"/>
    <property type="project" value="InterPro"/>
</dbReference>
<evidence type="ECO:0000259" key="1">
    <source>
        <dbReference type="PROSITE" id="PS51340"/>
    </source>
</evidence>
<dbReference type="PROSITE" id="PS51340">
    <property type="entry name" value="MOSC"/>
    <property type="match status" value="1"/>
</dbReference>
<dbReference type="STRING" id="1802056.A2954_00690"/>
<evidence type="ECO:0000313" key="3">
    <source>
        <dbReference type="Proteomes" id="UP000177698"/>
    </source>
</evidence>
<gene>
    <name evidence="2" type="ORF">A2954_00690</name>
</gene>
<dbReference type="GO" id="GO:0030151">
    <property type="term" value="F:molybdenum ion binding"/>
    <property type="evidence" value="ECO:0007669"/>
    <property type="project" value="InterPro"/>
</dbReference>
<dbReference type="GO" id="GO:0030170">
    <property type="term" value="F:pyridoxal phosphate binding"/>
    <property type="evidence" value="ECO:0007669"/>
    <property type="project" value="InterPro"/>
</dbReference>
<accession>A0A1F7IDR4</accession>
<proteinExistence type="predicted"/>
<name>A0A1F7IDR4_9BACT</name>